<feature type="transmembrane region" description="Helical" evidence="10">
    <location>
        <begin position="472"/>
        <end position="499"/>
    </location>
</feature>
<comment type="subcellular location">
    <subcellularLocation>
        <location evidence="1">Cell inner membrane</location>
        <topology evidence="1">Multi-pass membrane protein</topology>
    </subcellularLocation>
</comment>
<evidence type="ECO:0000256" key="3">
    <source>
        <dbReference type="ARBA" id="ARBA00022448"/>
    </source>
</evidence>
<evidence type="ECO:0000256" key="6">
    <source>
        <dbReference type="ARBA" id="ARBA00022692"/>
    </source>
</evidence>
<organism evidence="11 12">
    <name type="scientific">Nitrospira moscoviensis</name>
    <dbReference type="NCBI Taxonomy" id="42253"/>
    <lineage>
        <taxon>Bacteria</taxon>
        <taxon>Pseudomonadati</taxon>
        <taxon>Nitrospirota</taxon>
        <taxon>Nitrospiria</taxon>
        <taxon>Nitrospirales</taxon>
        <taxon>Nitrospiraceae</taxon>
        <taxon>Nitrospira</taxon>
    </lineage>
</organism>
<feature type="region of interest" description="Disordered" evidence="9">
    <location>
        <begin position="1058"/>
        <end position="1084"/>
    </location>
</feature>
<keyword evidence="7 10" id="KW-1133">Transmembrane helix</keyword>
<evidence type="ECO:0000256" key="1">
    <source>
        <dbReference type="ARBA" id="ARBA00004429"/>
    </source>
</evidence>
<feature type="transmembrane region" description="Helical" evidence="10">
    <location>
        <begin position="12"/>
        <end position="34"/>
    </location>
</feature>
<dbReference type="Gene3D" id="1.20.1640.10">
    <property type="entry name" value="Multidrug efflux transporter AcrB transmembrane domain"/>
    <property type="match status" value="2"/>
</dbReference>
<sequence>MSSRFFIERPIFASVLSIVIVVIGLAALTTLPIAQFPDISPPVVQIEADYPGASAEVVADSVARTIEVQLPGIDNLLYYDSTSTNDGHVSVRLTFEIGTNVDIAQVQTQNRVKLAEPQLPPEVVRQGISVLKFSPDLLAVVALSSSDPTHDTVFISNYALLRVIDNLKRIPGVGQAMVFGQQNYSMRLILDPVRMAQLGLTPTDIANVVREQNRDFPAGQVGREPAPKGTELTIPIMAQGRLTEVRDFEQLIVRALPDGSMIRLKDVARVELGAQSYVMEGRWNGKPNVFLITFLAPGANALDTVKRVRTEMQELAKAFPPGMMFDVPYDTTKFIEVSIKEVLKTLAEAMILVILVVYLFLQSWRATLIPAVAVPVSLIGTFAGMEALGFSINTLTLFGMVLAIGIVVDDAIVVVENVERHMREELVSPKEAARRAMAEVTRPVIAIVLVLGAVFVPVAFLGGITGELYKQFAITIAMAVTISGVVALTLSPALSALVLKPGGERHRRGFFALFNRFFDWTRHRYTRTVELVIRRWALSLGVFAVIVTAALVLFRLIPPSFLPEEDQGYFITVVQLPDGASKQRTDAVLSKVEQYFLSIPAVHSTDAMSGMNFVFNTRGPNSATMFIPLRHWDERRPWEHVQALVGAAYGEFAKIPEALILAFNAPPIRGIGATGGFSLQVQDPSGGDFRKFAAVTQEFIAKAKENPAIGGIGSNFRVTAPRLFARVNRERAKALGVPISEIFDTMQAYFGNLYINDFLKFGRVYRVQTEAEAEFRSSPADIGKVYVRSVSPAVSGLFGRSGMPALGGTGLGGMMIPLDTVVDVEFTSGPDPVTHFNGFNTAWVLGAAAPGYSSGQALEALERTAQEVLAPQGYAMEWSGISYQEAKVGGQSGLAFGFGLLMVFLVLAAQFESWTVPLAVILAVPFGVFGAMSAVWLRGMTNDIYFQIGLVTLIGLAAKNAILIVEFANHRRAAGMPLVRAASEAARLRFRAIIMTSMAFIGGVLPLAIASGAGAASRQSIGTGVLGGMLAATFLAIFFVPLFFVTVRRVSEGWASASTEAQSTRMPAERVHPEYAGTPADGER</sequence>
<dbReference type="Gene3D" id="3.30.70.1430">
    <property type="entry name" value="Multidrug efflux transporter AcrB pore domain"/>
    <property type="match status" value="2"/>
</dbReference>
<feature type="transmembrane region" description="Helical" evidence="10">
    <location>
        <begin position="368"/>
        <end position="389"/>
    </location>
</feature>
<keyword evidence="12" id="KW-1185">Reference proteome</keyword>
<dbReference type="OrthoDB" id="9759330at2"/>
<dbReference type="Pfam" id="PF00873">
    <property type="entry name" value="ACR_tran"/>
    <property type="match status" value="1"/>
</dbReference>
<keyword evidence="4" id="KW-1003">Cell membrane</keyword>
<feature type="transmembrane region" description="Helical" evidence="10">
    <location>
        <begin position="395"/>
        <end position="415"/>
    </location>
</feature>
<dbReference type="Gene3D" id="3.30.70.1440">
    <property type="entry name" value="Multidrug efflux transporter AcrB pore domain"/>
    <property type="match status" value="1"/>
</dbReference>
<feature type="transmembrane region" description="Helical" evidence="10">
    <location>
        <begin position="944"/>
        <end position="967"/>
    </location>
</feature>
<feature type="transmembrane region" description="Helical" evidence="10">
    <location>
        <begin position="1021"/>
        <end position="1045"/>
    </location>
</feature>
<feature type="transmembrane region" description="Helical" evidence="10">
    <location>
        <begin position="918"/>
        <end position="938"/>
    </location>
</feature>
<dbReference type="NCBIfam" id="TIGR00915">
    <property type="entry name" value="2A0602"/>
    <property type="match status" value="1"/>
</dbReference>
<name>A0A0K2G6J6_NITMO</name>
<dbReference type="PANTHER" id="PTHR32063">
    <property type="match status" value="1"/>
</dbReference>
<dbReference type="GO" id="GO:0009636">
    <property type="term" value="P:response to toxic substance"/>
    <property type="evidence" value="ECO:0007669"/>
    <property type="project" value="UniProtKB-ARBA"/>
</dbReference>
<proteinExistence type="inferred from homology"/>
<dbReference type="STRING" id="42253.NITMOv2_0025"/>
<dbReference type="RefSeq" id="WP_053377970.1">
    <property type="nucleotide sequence ID" value="NZ_CP011801.1"/>
</dbReference>
<dbReference type="InterPro" id="IPR027463">
    <property type="entry name" value="AcrB_DN_DC_subdom"/>
</dbReference>
<dbReference type="GO" id="GO:0005886">
    <property type="term" value="C:plasma membrane"/>
    <property type="evidence" value="ECO:0007669"/>
    <property type="project" value="UniProtKB-SubCell"/>
</dbReference>
<dbReference type="InterPro" id="IPR004764">
    <property type="entry name" value="MdtF-like"/>
</dbReference>
<feature type="transmembrane region" description="Helical" evidence="10">
    <location>
        <begin position="342"/>
        <end position="361"/>
    </location>
</feature>
<evidence type="ECO:0000256" key="5">
    <source>
        <dbReference type="ARBA" id="ARBA00022519"/>
    </source>
</evidence>
<evidence type="ECO:0000313" key="12">
    <source>
        <dbReference type="Proteomes" id="UP000069205"/>
    </source>
</evidence>
<protein>
    <submittedName>
        <fullName evidence="11">Multidrug efflux system protein</fullName>
    </submittedName>
</protein>
<dbReference type="SUPFAM" id="SSF82693">
    <property type="entry name" value="Multidrug efflux transporter AcrB pore domain, PN1, PN2, PC1 and PC2 subdomains"/>
    <property type="match status" value="3"/>
</dbReference>
<feature type="transmembrane region" description="Helical" evidence="10">
    <location>
        <begin position="536"/>
        <end position="557"/>
    </location>
</feature>
<dbReference type="SUPFAM" id="SSF82866">
    <property type="entry name" value="Multidrug efflux transporter AcrB transmembrane domain"/>
    <property type="match status" value="2"/>
</dbReference>
<dbReference type="Gene3D" id="3.30.2090.10">
    <property type="entry name" value="Multidrug efflux transporter AcrB TolC docking domain, DN and DC subdomains"/>
    <property type="match status" value="2"/>
</dbReference>
<feature type="transmembrane region" description="Helical" evidence="10">
    <location>
        <begin position="444"/>
        <end position="466"/>
    </location>
</feature>
<dbReference type="GO" id="GO:0015562">
    <property type="term" value="F:efflux transmembrane transporter activity"/>
    <property type="evidence" value="ECO:0007669"/>
    <property type="project" value="InterPro"/>
</dbReference>
<dbReference type="InterPro" id="IPR001036">
    <property type="entry name" value="Acrflvin-R"/>
</dbReference>
<dbReference type="PRINTS" id="PR00702">
    <property type="entry name" value="ACRIFLAVINRP"/>
</dbReference>
<evidence type="ECO:0000256" key="9">
    <source>
        <dbReference type="SAM" id="MobiDB-lite"/>
    </source>
</evidence>
<dbReference type="KEGG" id="nmv:NITMOv2_0025"/>
<keyword evidence="5" id="KW-0997">Cell inner membrane</keyword>
<feature type="transmembrane region" description="Helical" evidence="10">
    <location>
        <begin position="893"/>
        <end position="911"/>
    </location>
</feature>
<dbReference type="FunFam" id="1.20.1640.10:FF:000001">
    <property type="entry name" value="Efflux pump membrane transporter"/>
    <property type="match status" value="1"/>
</dbReference>
<evidence type="ECO:0000313" key="11">
    <source>
        <dbReference type="EMBL" id="ALA56469.1"/>
    </source>
</evidence>
<comment type="similarity">
    <text evidence="2">Belongs to the resistance-nodulation-cell division (RND) (TC 2.A.6) family.</text>
</comment>
<dbReference type="PANTHER" id="PTHR32063:SF13">
    <property type="entry name" value="MULTIDRUG EFFLUX PUMP SUBUNIT ACRB-RELATED"/>
    <property type="match status" value="1"/>
</dbReference>
<dbReference type="Gene3D" id="3.30.70.1320">
    <property type="entry name" value="Multidrug efflux transporter AcrB pore domain like"/>
    <property type="match status" value="1"/>
</dbReference>
<dbReference type="GO" id="GO:0042910">
    <property type="term" value="F:xenobiotic transmembrane transporter activity"/>
    <property type="evidence" value="ECO:0007669"/>
    <property type="project" value="TreeGrafter"/>
</dbReference>
<feature type="transmembrane region" description="Helical" evidence="10">
    <location>
        <begin position="988"/>
        <end position="1009"/>
    </location>
</feature>
<evidence type="ECO:0000256" key="10">
    <source>
        <dbReference type="SAM" id="Phobius"/>
    </source>
</evidence>
<evidence type="ECO:0000256" key="2">
    <source>
        <dbReference type="ARBA" id="ARBA00010942"/>
    </source>
</evidence>
<dbReference type="Proteomes" id="UP000069205">
    <property type="component" value="Chromosome"/>
</dbReference>
<dbReference type="EMBL" id="CP011801">
    <property type="protein sequence ID" value="ALA56469.1"/>
    <property type="molecule type" value="Genomic_DNA"/>
</dbReference>
<dbReference type="SUPFAM" id="SSF82714">
    <property type="entry name" value="Multidrug efflux transporter AcrB TolC docking domain, DN and DC subdomains"/>
    <property type="match status" value="2"/>
</dbReference>
<dbReference type="AlphaFoldDB" id="A0A0K2G6J6"/>
<dbReference type="PATRIC" id="fig|42253.5.peg.26"/>
<keyword evidence="8 10" id="KW-0472">Membrane</keyword>
<accession>A0A0K2G6J6</accession>
<dbReference type="NCBIfam" id="NF000282">
    <property type="entry name" value="RND_permease_1"/>
    <property type="match status" value="1"/>
</dbReference>
<gene>
    <name evidence="11" type="ORF">NITMOv2_0025</name>
</gene>
<evidence type="ECO:0000256" key="4">
    <source>
        <dbReference type="ARBA" id="ARBA00022475"/>
    </source>
</evidence>
<keyword evidence="6 10" id="KW-0812">Transmembrane</keyword>
<evidence type="ECO:0000256" key="7">
    <source>
        <dbReference type="ARBA" id="ARBA00022989"/>
    </source>
</evidence>
<evidence type="ECO:0000256" key="8">
    <source>
        <dbReference type="ARBA" id="ARBA00023136"/>
    </source>
</evidence>
<keyword evidence="3" id="KW-0813">Transport</keyword>
<reference evidence="11 12" key="1">
    <citation type="journal article" date="2015" name="Proc. Natl. Acad. Sci. U.S.A.">
        <title>Expanded metabolic versatility of ubiquitous nitrite-oxidizing bacteria from the genus Nitrospira.</title>
        <authorList>
            <person name="Koch H."/>
            <person name="Lucker S."/>
            <person name="Albertsen M."/>
            <person name="Kitzinger K."/>
            <person name="Herbold C."/>
            <person name="Spieck E."/>
            <person name="Nielsen P.H."/>
            <person name="Wagner M."/>
            <person name="Daims H."/>
        </authorList>
    </citation>
    <scope>NUCLEOTIDE SEQUENCE [LARGE SCALE GENOMIC DNA]</scope>
    <source>
        <strain evidence="11 12">NSP M-1</strain>
    </source>
</reference>
<dbReference type="FunFam" id="3.30.70.1430:FF:000001">
    <property type="entry name" value="Efflux pump membrane transporter"/>
    <property type="match status" value="1"/>
</dbReference>